<dbReference type="EMBL" id="SIHJ01000001">
    <property type="protein sequence ID" value="TWT37361.1"/>
    <property type="molecule type" value="Genomic_DNA"/>
</dbReference>
<feature type="chain" id="PRO_5023093931" evidence="1">
    <location>
        <begin position="24"/>
        <end position="923"/>
    </location>
</feature>
<keyword evidence="3" id="KW-1185">Reference proteome</keyword>
<dbReference type="Proteomes" id="UP000316714">
    <property type="component" value="Unassembled WGS sequence"/>
</dbReference>
<comment type="caution">
    <text evidence="2">The sequence shown here is derived from an EMBL/GenBank/DDBJ whole genome shotgun (WGS) entry which is preliminary data.</text>
</comment>
<accession>A0A5C5VGX8</accession>
<evidence type="ECO:0000256" key="1">
    <source>
        <dbReference type="SAM" id="SignalP"/>
    </source>
</evidence>
<evidence type="ECO:0000313" key="2">
    <source>
        <dbReference type="EMBL" id="TWT37361.1"/>
    </source>
</evidence>
<evidence type="ECO:0000313" key="3">
    <source>
        <dbReference type="Proteomes" id="UP000316714"/>
    </source>
</evidence>
<proteinExistence type="predicted"/>
<organism evidence="2 3">
    <name type="scientific">Posidoniimonas corsicana</name>
    <dbReference type="NCBI Taxonomy" id="1938618"/>
    <lineage>
        <taxon>Bacteria</taxon>
        <taxon>Pseudomonadati</taxon>
        <taxon>Planctomycetota</taxon>
        <taxon>Planctomycetia</taxon>
        <taxon>Pirellulales</taxon>
        <taxon>Lacipirellulaceae</taxon>
        <taxon>Posidoniimonas</taxon>
    </lineage>
</organism>
<sequence length="923" mass="104112" precursor="true">MPRPLPTAAALCLLLAASAAVQAEEFSETNSRGVDAVEIFRCSFDEKWDRNYDLWPDKWKRETGPEYPHYVRMEIAEDDELEEGRCLEIGLDGSQAKVSCPPIRVLPKFSYTLELKLKLTNIEHSAVTVVMEFMTAKGEVVQTHRSEPFTASGDWQDVKIGKFRPGSELVDRVVAHIEVARGDRGDLQGLVSVADVWLGRWPSMEVTTNSRINVYNDPDNVVVTCSLSGISEKDPLIKFQLLDATQAEIGEEGVKKLEGRLISEEARRASDILAGDGRHSKGYEGSEDWRPDIKEHGFYRVRVQMISNETKLEMDKRIITLAVVPKAVLTSIGEFGWSLPETVPRLGQPLDFATLQELLPMAGVSWVKLPVWFPREHQERGDRIIQFAERLAATDIETIGVLQEPDHTPDGPEPVSGESSIEFIFRKDPSTWLPLFDHVMNRLSLRIRWWQLGYDHDTSFVGHEDLVGKIRDIRQQLYRFGQDVRLGLGWRWDELPIGGELSWDFEQLSSDPPLQSEQLDSELATRPTEGAPRWVLIEPVIDSGRQDLSEREKHEARVREFIKQIIVAKKHGVDGIYIPKPFSGPDGVMNTDGTPGELLLPWRTSAMLLGGAKFMGSLQLPSGSKNWLFIRPDRRVVMVAWNEQPCDEVLYLGDNVLQIDVWGKQRQPANHEHRQVIPVGPEPTFVLGVSEHVARWRMSVAFEKTSVPSVFGVEHENALLMRNEFPAGIGGTVSLFVPDLLQAIGPSGEPRPSGEWKIFPPEGDIKGPANVALRRPLQIELSDAAYGEQPIRIDFEVYADKLYKFSVWRSLSVGAGDIDIQAVSFLDDDGRLIVQQRMQNLNGPYADFKCLLYAPLRRRKRTQVFQLGAEPDIKTYTYSAGEDLLGKDINLMLRIEEIDGDRVLIYRFPAQRESDILFDAGGN</sequence>
<dbReference type="RefSeq" id="WP_146564703.1">
    <property type="nucleotide sequence ID" value="NZ_SIHJ01000001.1"/>
</dbReference>
<protein>
    <submittedName>
        <fullName evidence="2">Uncharacterized protein</fullName>
    </submittedName>
</protein>
<keyword evidence="1" id="KW-0732">Signal</keyword>
<dbReference type="AlphaFoldDB" id="A0A5C5VGX8"/>
<name>A0A5C5VGX8_9BACT</name>
<gene>
    <name evidence="2" type="ORF">KOR34_23100</name>
</gene>
<reference evidence="2 3" key="1">
    <citation type="submission" date="2019-02" db="EMBL/GenBank/DDBJ databases">
        <title>Deep-cultivation of Planctomycetes and their phenomic and genomic characterization uncovers novel biology.</title>
        <authorList>
            <person name="Wiegand S."/>
            <person name="Jogler M."/>
            <person name="Boedeker C."/>
            <person name="Pinto D."/>
            <person name="Vollmers J."/>
            <person name="Rivas-Marin E."/>
            <person name="Kohn T."/>
            <person name="Peeters S.H."/>
            <person name="Heuer A."/>
            <person name="Rast P."/>
            <person name="Oberbeckmann S."/>
            <person name="Bunk B."/>
            <person name="Jeske O."/>
            <person name="Meyerdierks A."/>
            <person name="Storesund J.E."/>
            <person name="Kallscheuer N."/>
            <person name="Luecker S."/>
            <person name="Lage O.M."/>
            <person name="Pohl T."/>
            <person name="Merkel B.J."/>
            <person name="Hornburger P."/>
            <person name="Mueller R.-W."/>
            <person name="Bruemmer F."/>
            <person name="Labrenz M."/>
            <person name="Spormann A.M."/>
            <person name="Op Den Camp H."/>
            <person name="Overmann J."/>
            <person name="Amann R."/>
            <person name="Jetten M.S.M."/>
            <person name="Mascher T."/>
            <person name="Medema M.H."/>
            <person name="Devos D.P."/>
            <person name="Kaster A.-K."/>
            <person name="Ovreas L."/>
            <person name="Rohde M."/>
            <person name="Galperin M.Y."/>
            <person name="Jogler C."/>
        </authorList>
    </citation>
    <scope>NUCLEOTIDE SEQUENCE [LARGE SCALE GENOMIC DNA]</scope>
    <source>
        <strain evidence="2 3">KOR34</strain>
    </source>
</reference>
<feature type="signal peptide" evidence="1">
    <location>
        <begin position="1"/>
        <end position="23"/>
    </location>
</feature>
<dbReference type="OrthoDB" id="220736at2"/>